<feature type="transmembrane region" description="Helical" evidence="6">
    <location>
        <begin position="77"/>
        <end position="97"/>
    </location>
</feature>
<evidence type="ECO:0000256" key="1">
    <source>
        <dbReference type="ARBA" id="ARBA00004651"/>
    </source>
</evidence>
<evidence type="ECO:0000256" key="3">
    <source>
        <dbReference type="ARBA" id="ARBA00022692"/>
    </source>
</evidence>
<dbReference type="EMBL" id="ACRF02000016">
    <property type="protein sequence ID" value="EEW92977.1"/>
    <property type="molecule type" value="Genomic_DNA"/>
</dbReference>
<dbReference type="Proteomes" id="UP000002939">
    <property type="component" value="Unassembled WGS sequence"/>
</dbReference>
<keyword evidence="2" id="KW-1003">Cell membrane</keyword>
<evidence type="ECO:0000256" key="2">
    <source>
        <dbReference type="ARBA" id="ARBA00022475"/>
    </source>
</evidence>
<dbReference type="InterPro" id="IPR038323">
    <property type="entry name" value="ArAE_1_C_sf"/>
</dbReference>
<reference evidence="8" key="1">
    <citation type="submission" date="2009-09" db="EMBL/GenBank/DDBJ databases">
        <authorList>
            <consortium name="The Broad Institute Genome Sequencing Platform"/>
            <person name="Ward D."/>
            <person name="Feldgarden M."/>
            <person name="Earl A."/>
            <person name="Young S.K."/>
            <person name="Zeng Q."/>
            <person name="Koehrsen M."/>
            <person name="Alvarado L."/>
            <person name="Berlin A."/>
            <person name="Bochicchio J."/>
            <person name="Borenstein D."/>
            <person name="Chapman S.B."/>
            <person name="Chen Z."/>
            <person name="Engels R."/>
            <person name="Freedman E."/>
            <person name="Gellesch M."/>
            <person name="Goldberg J."/>
            <person name="Griggs A."/>
            <person name="Gujja S."/>
            <person name="Heilman E."/>
            <person name="Heiman D."/>
            <person name="Hepburn T."/>
            <person name="Howarth C."/>
            <person name="Jen D."/>
            <person name="Larson L."/>
            <person name="Lewis B."/>
            <person name="Mehta T."/>
            <person name="Park D."/>
            <person name="Pearson M."/>
            <person name="Roberts A."/>
            <person name="Saif S."/>
            <person name="Shea T."/>
            <person name="Shenoy N."/>
            <person name="Sisk P."/>
            <person name="Stolte C."/>
            <person name="Sykes S."/>
            <person name="Thomson T."/>
            <person name="Walk T."/>
            <person name="White J."/>
            <person name="Yandava C."/>
            <person name="Sibley C.D."/>
            <person name="Field T.R."/>
            <person name="Grinwis M."/>
            <person name="Eshaghurshan C.S."/>
            <person name="Surette M.G."/>
            <person name="Haas B."/>
            <person name="Nusbaum C."/>
            <person name="Birren B."/>
        </authorList>
    </citation>
    <scope>NUCLEOTIDE SEQUENCE [LARGE SCALE GENOMIC DNA]</scope>
    <source>
        <strain evidence="8">ATCC 700633</strain>
    </source>
</reference>
<keyword evidence="3 6" id="KW-0812">Transmembrane</keyword>
<reference evidence="8" key="2">
    <citation type="submission" date="2011-10" db="EMBL/GenBank/DDBJ databases">
        <title>The Genome Sequence of Granulicatella elegans ATCC 700633.</title>
        <authorList>
            <consortium name="The Broad Institute Genome Sequencing Platform"/>
            <consortium name="The Broad Institute Genome Sequencing Center for Infectious Disease"/>
            <person name="Earl A."/>
            <person name="Ward D."/>
            <person name="Feldgarden M."/>
            <person name="Gevers D."/>
            <person name="Sibley C.D."/>
            <person name="Field T.R."/>
            <person name="Grinwis M."/>
            <person name="Eshaghurshan C.S."/>
            <person name="Surette M.G."/>
            <person name="Young S.K."/>
            <person name="Zeng Q."/>
            <person name="Gargeya S."/>
            <person name="Fitzgerald M."/>
            <person name="Haas B."/>
            <person name="Abouelleil A."/>
            <person name="Alvarado L."/>
            <person name="Arachchi H.M."/>
            <person name="Berlin A."/>
            <person name="Brown A."/>
            <person name="Chapman S.B."/>
            <person name="Chen Z."/>
            <person name="Dunbar C."/>
            <person name="Freedman E."/>
            <person name="Gearin G."/>
            <person name="Goldberg J."/>
            <person name="Griggs A."/>
            <person name="Gujja S."/>
            <person name="Heiman D."/>
            <person name="Howarth C."/>
            <person name="Larson L."/>
            <person name="Lui A."/>
            <person name="MacDonald P.J.P."/>
            <person name="Montmayeur A."/>
            <person name="Murphy C."/>
            <person name="Neiman D."/>
            <person name="Pearson M."/>
            <person name="Priest M."/>
            <person name="Roberts A."/>
            <person name="Saif S."/>
            <person name="Shea T."/>
            <person name="Shenoy N."/>
            <person name="Sisk P."/>
            <person name="Stolte C."/>
            <person name="Sykes S."/>
            <person name="Wortman J."/>
            <person name="Nusbaum C."/>
            <person name="Birren B."/>
        </authorList>
    </citation>
    <scope>NUCLEOTIDE SEQUENCE [LARGE SCALE GENOMIC DNA]</scope>
    <source>
        <strain evidence="8">ATCC 700633</strain>
    </source>
</reference>
<sequence>MVLKGIKMILAAFGALVVAQAIGLSSASVASIIAILSVVDTRKSSIVIAWKRIISMSLALTIAVCVFLLLGHSTVGFGVYLLIFIPLAFLFKVEVGIAPSSVLAIHVWLSKQITPSLLLNEALILFIGAGVAILVNWYMPSYQQEIEKKREEIEAKLREILCLMASFLREGNGTNDAKLISEAKATLTEAQKLLYIESENQLFSQFNKDLCYFEMRAEQLQLLEVMAKNLNDFHCPAREADLLAEMFHSTGEQLHLTNTGISLMDEIQDYIDEFRNLELPKTRDEFEYRATLFQLLRDLQRFIDLKVCYFRDHK</sequence>
<dbReference type="AlphaFoldDB" id="D0BLW2"/>
<dbReference type="PANTHER" id="PTHR40064:SF1">
    <property type="entry name" value="MEMBRANE PROTEIN"/>
    <property type="match status" value="1"/>
</dbReference>
<evidence type="ECO:0000256" key="6">
    <source>
        <dbReference type="SAM" id="Phobius"/>
    </source>
</evidence>
<organism evidence="8 9">
    <name type="scientific">Granulicatella elegans ATCC 700633</name>
    <dbReference type="NCBI Taxonomy" id="626369"/>
    <lineage>
        <taxon>Bacteria</taxon>
        <taxon>Bacillati</taxon>
        <taxon>Bacillota</taxon>
        <taxon>Bacilli</taxon>
        <taxon>Lactobacillales</taxon>
        <taxon>Carnobacteriaceae</taxon>
        <taxon>Granulicatella</taxon>
    </lineage>
</organism>
<dbReference type="eggNOG" id="COG4129">
    <property type="taxonomic scope" value="Bacteria"/>
</dbReference>
<evidence type="ECO:0000259" key="7">
    <source>
        <dbReference type="Pfam" id="PF11728"/>
    </source>
</evidence>
<feature type="domain" description="Putative aromatic acid exporter C-terminal" evidence="7">
    <location>
        <begin position="144"/>
        <end position="306"/>
    </location>
</feature>
<dbReference type="InterPro" id="IPR021062">
    <property type="entry name" value="ArAE_1_C"/>
</dbReference>
<proteinExistence type="predicted"/>
<feature type="transmembrane region" description="Helical" evidence="6">
    <location>
        <begin position="117"/>
        <end position="139"/>
    </location>
</feature>
<dbReference type="Gene3D" id="1.20.120.940">
    <property type="entry name" value="Putative aromatic acid exporter, C-terminal domain"/>
    <property type="match status" value="1"/>
</dbReference>
<dbReference type="STRING" id="626369.HMPREF0446_00965"/>
<dbReference type="InterPro" id="IPR010343">
    <property type="entry name" value="ArAE_1"/>
</dbReference>
<protein>
    <recommendedName>
        <fullName evidence="7">Putative aromatic acid exporter C-terminal domain-containing protein</fullName>
    </recommendedName>
</protein>
<dbReference type="Pfam" id="PF06081">
    <property type="entry name" value="ArAE_1"/>
    <property type="match status" value="1"/>
</dbReference>
<evidence type="ECO:0000256" key="4">
    <source>
        <dbReference type="ARBA" id="ARBA00022989"/>
    </source>
</evidence>
<gene>
    <name evidence="8" type="ORF">HMPREF0446_00965</name>
</gene>
<evidence type="ECO:0000313" key="8">
    <source>
        <dbReference type="EMBL" id="EEW92977.1"/>
    </source>
</evidence>
<accession>D0BLW2</accession>
<keyword evidence="5 6" id="KW-0472">Membrane</keyword>
<dbReference type="InterPro" id="IPR052984">
    <property type="entry name" value="UPF0421"/>
</dbReference>
<evidence type="ECO:0000313" key="9">
    <source>
        <dbReference type="Proteomes" id="UP000002939"/>
    </source>
</evidence>
<dbReference type="RefSeq" id="WP_006703242.1">
    <property type="nucleotide sequence ID" value="NZ_KI391971.1"/>
</dbReference>
<dbReference type="OrthoDB" id="357521at2"/>
<keyword evidence="9" id="KW-1185">Reference proteome</keyword>
<keyword evidence="4 6" id="KW-1133">Transmembrane helix</keyword>
<dbReference type="Pfam" id="PF11728">
    <property type="entry name" value="ArAE_1_C"/>
    <property type="match status" value="1"/>
</dbReference>
<evidence type="ECO:0000256" key="5">
    <source>
        <dbReference type="ARBA" id="ARBA00023136"/>
    </source>
</evidence>
<dbReference type="HOGENOM" id="CLU_067525_0_0_9"/>
<dbReference type="PANTHER" id="PTHR40064">
    <property type="entry name" value="MEMBRANE PROTEIN-RELATED"/>
    <property type="match status" value="1"/>
</dbReference>
<comment type="subcellular location">
    <subcellularLocation>
        <location evidence="1">Cell membrane</location>
        <topology evidence="1">Multi-pass membrane protein</topology>
    </subcellularLocation>
</comment>
<name>D0BLW2_9LACT</name>
<feature type="transmembrane region" description="Helical" evidence="6">
    <location>
        <begin position="47"/>
        <end position="70"/>
    </location>
</feature>
<comment type="caution">
    <text evidence="8">The sequence shown here is derived from an EMBL/GenBank/DDBJ whole genome shotgun (WGS) entry which is preliminary data.</text>
</comment>
<dbReference type="GO" id="GO:0005886">
    <property type="term" value="C:plasma membrane"/>
    <property type="evidence" value="ECO:0007669"/>
    <property type="project" value="UniProtKB-SubCell"/>
</dbReference>